<feature type="chain" id="PRO_5002435451" evidence="1">
    <location>
        <begin position="24"/>
        <end position="38"/>
    </location>
</feature>
<reference evidence="2" key="1">
    <citation type="submission" date="2014-11" db="EMBL/GenBank/DDBJ databases">
        <authorList>
            <person name="Amaro Gonzalez C."/>
        </authorList>
    </citation>
    <scope>NUCLEOTIDE SEQUENCE</scope>
</reference>
<evidence type="ECO:0000313" key="2">
    <source>
        <dbReference type="EMBL" id="JAI07646.1"/>
    </source>
</evidence>
<evidence type="ECO:0000256" key="1">
    <source>
        <dbReference type="SAM" id="SignalP"/>
    </source>
</evidence>
<keyword evidence="1" id="KW-0732">Signal</keyword>
<sequence length="38" mass="4646">MNLHFIIAPLCAIFHWWCWVCQSCWECTRSRRCQVFGL</sequence>
<feature type="signal peptide" evidence="1">
    <location>
        <begin position="1"/>
        <end position="23"/>
    </location>
</feature>
<accession>A0A0E9Y0L4</accession>
<name>A0A0E9Y0L4_ANGAN</name>
<dbReference type="EMBL" id="GBXM01000932">
    <property type="protein sequence ID" value="JAI07646.1"/>
    <property type="molecule type" value="Transcribed_RNA"/>
</dbReference>
<organism evidence="2">
    <name type="scientific">Anguilla anguilla</name>
    <name type="common">European freshwater eel</name>
    <name type="synonym">Muraena anguilla</name>
    <dbReference type="NCBI Taxonomy" id="7936"/>
    <lineage>
        <taxon>Eukaryota</taxon>
        <taxon>Metazoa</taxon>
        <taxon>Chordata</taxon>
        <taxon>Craniata</taxon>
        <taxon>Vertebrata</taxon>
        <taxon>Euteleostomi</taxon>
        <taxon>Actinopterygii</taxon>
        <taxon>Neopterygii</taxon>
        <taxon>Teleostei</taxon>
        <taxon>Anguilliformes</taxon>
        <taxon>Anguillidae</taxon>
        <taxon>Anguilla</taxon>
    </lineage>
</organism>
<protein>
    <submittedName>
        <fullName evidence="2">Uncharacterized protein</fullName>
    </submittedName>
</protein>
<dbReference type="AlphaFoldDB" id="A0A0E9Y0L4"/>
<reference evidence="2" key="2">
    <citation type="journal article" date="2015" name="Fish Shellfish Immunol.">
        <title>Early steps in the European eel (Anguilla anguilla)-Vibrio vulnificus interaction in the gills: Role of the RtxA13 toxin.</title>
        <authorList>
            <person name="Callol A."/>
            <person name="Pajuelo D."/>
            <person name="Ebbesson L."/>
            <person name="Teles M."/>
            <person name="MacKenzie S."/>
            <person name="Amaro C."/>
        </authorList>
    </citation>
    <scope>NUCLEOTIDE SEQUENCE</scope>
</reference>
<proteinExistence type="predicted"/>